<keyword evidence="8" id="KW-1185">Reference proteome</keyword>
<evidence type="ECO:0000256" key="2">
    <source>
        <dbReference type="ARBA" id="ARBA00023125"/>
    </source>
</evidence>
<evidence type="ECO:0000256" key="3">
    <source>
        <dbReference type="ARBA" id="ARBA00023163"/>
    </source>
</evidence>
<feature type="DNA-binding region" description="H-T-H motif" evidence="4">
    <location>
        <begin position="47"/>
        <end position="66"/>
    </location>
</feature>
<dbReference type="Proteomes" id="UP000032233">
    <property type="component" value="Unassembled WGS sequence"/>
</dbReference>
<dbReference type="PROSITE" id="PS50977">
    <property type="entry name" value="HTH_TETR_2"/>
    <property type="match status" value="1"/>
</dbReference>
<dbReference type="InterPro" id="IPR009057">
    <property type="entry name" value="Homeodomain-like_sf"/>
</dbReference>
<dbReference type="Gene3D" id="1.10.357.10">
    <property type="entry name" value="Tetracycline Repressor, domain 2"/>
    <property type="match status" value="1"/>
</dbReference>
<feature type="region of interest" description="Disordered" evidence="5">
    <location>
        <begin position="1"/>
        <end position="20"/>
    </location>
</feature>
<reference evidence="7 8" key="1">
    <citation type="submission" date="2013-11" db="EMBL/GenBank/DDBJ databases">
        <title>Metagenomic analysis of a methanogenic consortium involved in long chain n-alkane degradation.</title>
        <authorList>
            <person name="Davidova I.A."/>
            <person name="Callaghan A.V."/>
            <person name="Wawrik B."/>
            <person name="Pruitt S."/>
            <person name="Marks C."/>
            <person name="Duncan K.E."/>
            <person name="Suflita J.M."/>
        </authorList>
    </citation>
    <scope>NUCLEOTIDE SEQUENCE [LARGE SCALE GENOMIC DNA]</scope>
    <source>
        <strain evidence="7 8">SPR</strain>
    </source>
</reference>
<name>A0A0D2JA19_9BACT</name>
<evidence type="ECO:0000313" key="8">
    <source>
        <dbReference type="Proteomes" id="UP000032233"/>
    </source>
</evidence>
<dbReference type="GO" id="GO:0000976">
    <property type="term" value="F:transcription cis-regulatory region binding"/>
    <property type="evidence" value="ECO:0007669"/>
    <property type="project" value="TreeGrafter"/>
</dbReference>
<organism evidence="7 8">
    <name type="scientific">Dethiosulfatarculus sandiegensis</name>
    <dbReference type="NCBI Taxonomy" id="1429043"/>
    <lineage>
        <taxon>Bacteria</taxon>
        <taxon>Pseudomonadati</taxon>
        <taxon>Thermodesulfobacteriota</taxon>
        <taxon>Desulfarculia</taxon>
        <taxon>Desulfarculales</taxon>
        <taxon>Desulfarculaceae</taxon>
        <taxon>Dethiosulfatarculus</taxon>
    </lineage>
</organism>
<keyword evidence="1" id="KW-0805">Transcription regulation</keyword>
<keyword evidence="3" id="KW-0804">Transcription</keyword>
<dbReference type="OrthoDB" id="9793734at2"/>
<protein>
    <recommendedName>
        <fullName evidence="6">HTH tetR-type domain-containing protein</fullName>
    </recommendedName>
</protein>
<dbReference type="InterPro" id="IPR050109">
    <property type="entry name" value="HTH-type_TetR-like_transc_reg"/>
</dbReference>
<dbReference type="STRING" id="1429043.X474_18755"/>
<dbReference type="InParanoid" id="A0A0D2JA19"/>
<dbReference type="AlphaFoldDB" id="A0A0D2JA19"/>
<gene>
    <name evidence="7" type="ORF">X474_18755</name>
</gene>
<feature type="domain" description="HTH tetR-type" evidence="6">
    <location>
        <begin position="24"/>
        <end position="84"/>
    </location>
</feature>
<evidence type="ECO:0000256" key="4">
    <source>
        <dbReference type="PROSITE-ProRule" id="PRU00335"/>
    </source>
</evidence>
<accession>A0A0D2JA19</accession>
<proteinExistence type="predicted"/>
<dbReference type="PRINTS" id="PR00455">
    <property type="entry name" value="HTHTETR"/>
</dbReference>
<evidence type="ECO:0000256" key="5">
    <source>
        <dbReference type="SAM" id="MobiDB-lite"/>
    </source>
</evidence>
<evidence type="ECO:0000313" key="7">
    <source>
        <dbReference type="EMBL" id="KIX12501.1"/>
    </source>
</evidence>
<dbReference type="EMBL" id="AZAC01000030">
    <property type="protein sequence ID" value="KIX12501.1"/>
    <property type="molecule type" value="Genomic_DNA"/>
</dbReference>
<dbReference type="RefSeq" id="WP_052515332.1">
    <property type="nucleotide sequence ID" value="NZ_AZAC01000030.1"/>
</dbReference>
<evidence type="ECO:0000256" key="1">
    <source>
        <dbReference type="ARBA" id="ARBA00023015"/>
    </source>
</evidence>
<sequence>MRETKHNTKGVKGCGSARRRLPPDERKFELLEAALRVLRELGPRNARVQDVTKAAGAAKGTFYLYFPSWDDLLYEVRAHILTKYLVEMQVRFPVNLQSGWWEAFEKECVLFIDFVVGLGELHKAVFHGPIADRPLDESISGLKAVSRMLSPGIESGACRPVEIEVAAKLVFSVLHTTADSILETGERRRHLETMFDLLRSWLKQN</sequence>
<dbReference type="Pfam" id="PF00440">
    <property type="entry name" value="TetR_N"/>
    <property type="match status" value="1"/>
</dbReference>
<dbReference type="PANTHER" id="PTHR30055">
    <property type="entry name" value="HTH-TYPE TRANSCRIPTIONAL REGULATOR RUTR"/>
    <property type="match status" value="1"/>
</dbReference>
<evidence type="ECO:0000259" key="6">
    <source>
        <dbReference type="PROSITE" id="PS50977"/>
    </source>
</evidence>
<keyword evidence="2 4" id="KW-0238">DNA-binding</keyword>
<dbReference type="InterPro" id="IPR001647">
    <property type="entry name" value="HTH_TetR"/>
</dbReference>
<dbReference type="GO" id="GO:0003700">
    <property type="term" value="F:DNA-binding transcription factor activity"/>
    <property type="evidence" value="ECO:0007669"/>
    <property type="project" value="TreeGrafter"/>
</dbReference>
<dbReference type="PANTHER" id="PTHR30055:SF234">
    <property type="entry name" value="HTH-TYPE TRANSCRIPTIONAL REGULATOR BETI"/>
    <property type="match status" value="1"/>
</dbReference>
<comment type="caution">
    <text evidence="7">The sequence shown here is derived from an EMBL/GenBank/DDBJ whole genome shotgun (WGS) entry which is preliminary data.</text>
</comment>
<dbReference type="SUPFAM" id="SSF46689">
    <property type="entry name" value="Homeodomain-like"/>
    <property type="match status" value="1"/>
</dbReference>